<comment type="caution">
    <text evidence="1">The sequence shown here is derived from an EMBL/GenBank/DDBJ whole genome shotgun (WGS) entry which is preliminary data.</text>
</comment>
<organism evidence="1">
    <name type="scientific">Tanacetum cinerariifolium</name>
    <name type="common">Dalmatian daisy</name>
    <name type="synonym">Chrysanthemum cinerariifolium</name>
    <dbReference type="NCBI Taxonomy" id="118510"/>
    <lineage>
        <taxon>Eukaryota</taxon>
        <taxon>Viridiplantae</taxon>
        <taxon>Streptophyta</taxon>
        <taxon>Embryophyta</taxon>
        <taxon>Tracheophyta</taxon>
        <taxon>Spermatophyta</taxon>
        <taxon>Magnoliopsida</taxon>
        <taxon>eudicotyledons</taxon>
        <taxon>Gunneridae</taxon>
        <taxon>Pentapetalae</taxon>
        <taxon>asterids</taxon>
        <taxon>campanulids</taxon>
        <taxon>Asterales</taxon>
        <taxon>Asteraceae</taxon>
        <taxon>Asteroideae</taxon>
        <taxon>Anthemideae</taxon>
        <taxon>Anthemidinae</taxon>
        <taxon>Tanacetum</taxon>
    </lineage>
</organism>
<dbReference type="AlphaFoldDB" id="A0A6L2LWU1"/>
<accession>A0A6L2LWU1</accession>
<reference evidence="1" key="1">
    <citation type="journal article" date="2019" name="Sci. Rep.">
        <title>Draft genome of Tanacetum cinerariifolium, the natural source of mosquito coil.</title>
        <authorList>
            <person name="Yamashiro T."/>
            <person name="Shiraishi A."/>
            <person name="Satake H."/>
            <person name="Nakayama K."/>
        </authorList>
    </citation>
    <scope>NUCLEOTIDE SEQUENCE</scope>
</reference>
<name>A0A6L2LWU1_TANCI</name>
<sequence length="197" mass="22234">MRECDVTVCEDHYEILYDSNNDDISSDADTFKDIEYVEASPLDSELVSLEEENNVFQEDKEFDIEETISGSTTTHGNNSLPEYDSFCFETEPDQGRLTSVVMKDISDNSTNDPLLEEVDLFLASDNSIPSGIENIDYDSEGDIHFLEELLVDDSISFPKNASSKFDHHDDSSFPHPLPEPLDVEIFFDLEPNSGELI</sequence>
<proteinExistence type="predicted"/>
<evidence type="ECO:0000313" key="1">
    <source>
        <dbReference type="EMBL" id="GEU66243.1"/>
    </source>
</evidence>
<evidence type="ECO:0008006" key="2">
    <source>
        <dbReference type="Google" id="ProtNLM"/>
    </source>
</evidence>
<gene>
    <name evidence="1" type="ORF">Tci_038221</name>
</gene>
<protein>
    <recommendedName>
        <fullName evidence="2">Reverse transcriptase domain-containing protein</fullName>
    </recommendedName>
</protein>
<dbReference type="EMBL" id="BKCJ010005349">
    <property type="protein sequence ID" value="GEU66243.1"/>
    <property type="molecule type" value="Genomic_DNA"/>
</dbReference>